<reference evidence="1" key="1">
    <citation type="submission" date="2022-11" db="EMBL/GenBank/DDBJ databases">
        <authorList>
            <person name="Petersen C."/>
        </authorList>
    </citation>
    <scope>NUCLEOTIDE SEQUENCE</scope>
    <source>
        <strain evidence="1">IBT 30069</strain>
    </source>
</reference>
<gene>
    <name evidence="1" type="ORF">N7456_005882</name>
</gene>
<evidence type="ECO:0000313" key="2">
    <source>
        <dbReference type="Proteomes" id="UP001149165"/>
    </source>
</evidence>
<organism evidence="1 2">
    <name type="scientific">Penicillium angulare</name>
    <dbReference type="NCBI Taxonomy" id="116970"/>
    <lineage>
        <taxon>Eukaryota</taxon>
        <taxon>Fungi</taxon>
        <taxon>Dikarya</taxon>
        <taxon>Ascomycota</taxon>
        <taxon>Pezizomycotina</taxon>
        <taxon>Eurotiomycetes</taxon>
        <taxon>Eurotiomycetidae</taxon>
        <taxon>Eurotiales</taxon>
        <taxon>Aspergillaceae</taxon>
        <taxon>Penicillium</taxon>
    </lineage>
</organism>
<keyword evidence="2" id="KW-1185">Reference proteome</keyword>
<dbReference type="EMBL" id="JAPQKH010000003">
    <property type="protein sequence ID" value="KAJ5109207.1"/>
    <property type="molecule type" value="Genomic_DNA"/>
</dbReference>
<dbReference type="AlphaFoldDB" id="A0A9W9G0Y4"/>
<proteinExistence type="predicted"/>
<comment type="caution">
    <text evidence="1">The sequence shown here is derived from an EMBL/GenBank/DDBJ whole genome shotgun (WGS) entry which is preliminary data.</text>
</comment>
<accession>A0A9W9G0Y4</accession>
<sequence>MFTAGFSRQHGLSYAGFRKSAREWVNDSFAGEVIEGSTEDILEEWGENLFIAMTIAQREELEIME</sequence>
<reference evidence="1" key="2">
    <citation type="journal article" date="2023" name="IMA Fungus">
        <title>Comparative genomic study of the Penicillium genus elucidates a diverse pangenome and 15 lateral gene transfer events.</title>
        <authorList>
            <person name="Petersen C."/>
            <person name="Sorensen T."/>
            <person name="Nielsen M.R."/>
            <person name="Sondergaard T.E."/>
            <person name="Sorensen J.L."/>
            <person name="Fitzpatrick D.A."/>
            <person name="Frisvad J.C."/>
            <person name="Nielsen K.L."/>
        </authorList>
    </citation>
    <scope>NUCLEOTIDE SEQUENCE</scope>
    <source>
        <strain evidence="1">IBT 30069</strain>
    </source>
</reference>
<protein>
    <submittedName>
        <fullName evidence="1">Uncharacterized protein</fullName>
    </submittedName>
</protein>
<name>A0A9W9G0Y4_9EURO</name>
<evidence type="ECO:0000313" key="1">
    <source>
        <dbReference type="EMBL" id="KAJ5109207.1"/>
    </source>
</evidence>
<dbReference type="Proteomes" id="UP001149165">
    <property type="component" value="Unassembled WGS sequence"/>
</dbReference>